<evidence type="ECO:0000256" key="5">
    <source>
        <dbReference type="ARBA" id="ARBA00023136"/>
    </source>
</evidence>
<evidence type="ECO:0000256" key="7">
    <source>
        <dbReference type="SAM" id="MobiDB-lite"/>
    </source>
</evidence>
<feature type="transmembrane region" description="Helical" evidence="8">
    <location>
        <begin position="308"/>
        <end position="331"/>
    </location>
</feature>
<feature type="transmembrane region" description="Helical" evidence="8">
    <location>
        <begin position="351"/>
        <end position="370"/>
    </location>
</feature>
<keyword evidence="2" id="KW-1003">Cell membrane</keyword>
<dbReference type="EMBL" id="JADBEB010000001">
    <property type="protein sequence ID" value="MBE1488492.1"/>
    <property type="molecule type" value="Genomic_DNA"/>
</dbReference>
<feature type="region of interest" description="Disordered" evidence="7">
    <location>
        <begin position="63"/>
        <end position="94"/>
    </location>
</feature>
<feature type="transmembrane region" description="Helical" evidence="8">
    <location>
        <begin position="256"/>
        <end position="281"/>
    </location>
</feature>
<evidence type="ECO:0000256" key="8">
    <source>
        <dbReference type="SAM" id="Phobius"/>
    </source>
</evidence>
<evidence type="ECO:0000313" key="10">
    <source>
        <dbReference type="EMBL" id="MBE1488492.1"/>
    </source>
</evidence>
<accession>A0A927QZ10</accession>
<name>A0A927QZ10_9ACTN</name>
<dbReference type="AlphaFoldDB" id="A0A927QZ10"/>
<dbReference type="Proteomes" id="UP000649753">
    <property type="component" value="Unassembled WGS sequence"/>
</dbReference>
<feature type="domain" description="ABC3 transporter permease C-terminal" evidence="9">
    <location>
        <begin position="259"/>
        <end position="375"/>
    </location>
</feature>
<dbReference type="InterPro" id="IPR050250">
    <property type="entry name" value="Macrolide_Exporter_MacB"/>
</dbReference>
<evidence type="ECO:0000259" key="9">
    <source>
        <dbReference type="Pfam" id="PF02687"/>
    </source>
</evidence>
<dbReference type="PANTHER" id="PTHR30572">
    <property type="entry name" value="MEMBRANE COMPONENT OF TRANSPORTER-RELATED"/>
    <property type="match status" value="1"/>
</dbReference>
<feature type="domain" description="ABC3 transporter permease C-terminal" evidence="9">
    <location>
        <begin position="707"/>
        <end position="825"/>
    </location>
</feature>
<evidence type="ECO:0000256" key="3">
    <source>
        <dbReference type="ARBA" id="ARBA00022692"/>
    </source>
</evidence>
<keyword evidence="3 8" id="KW-0812">Transmembrane</keyword>
<evidence type="ECO:0000256" key="2">
    <source>
        <dbReference type="ARBA" id="ARBA00022475"/>
    </source>
</evidence>
<evidence type="ECO:0000256" key="4">
    <source>
        <dbReference type="ARBA" id="ARBA00022989"/>
    </source>
</evidence>
<dbReference type="GO" id="GO:0005886">
    <property type="term" value="C:plasma membrane"/>
    <property type="evidence" value="ECO:0007669"/>
    <property type="project" value="UniProtKB-SubCell"/>
</dbReference>
<protein>
    <submittedName>
        <fullName evidence="10">ABC transport system permease protein</fullName>
    </submittedName>
</protein>
<feature type="transmembrane region" description="Helical" evidence="8">
    <location>
        <begin position="792"/>
        <end position="818"/>
    </location>
</feature>
<organism evidence="10 11">
    <name type="scientific">Plantactinospora soyae</name>
    <dbReference type="NCBI Taxonomy" id="1544732"/>
    <lineage>
        <taxon>Bacteria</taxon>
        <taxon>Bacillati</taxon>
        <taxon>Actinomycetota</taxon>
        <taxon>Actinomycetes</taxon>
        <taxon>Micromonosporales</taxon>
        <taxon>Micromonosporaceae</taxon>
        <taxon>Plantactinospora</taxon>
    </lineage>
</organism>
<evidence type="ECO:0000313" key="11">
    <source>
        <dbReference type="Proteomes" id="UP000649753"/>
    </source>
</evidence>
<proteinExistence type="inferred from homology"/>
<comment type="caution">
    <text evidence="10">The sequence shown here is derived from an EMBL/GenBank/DDBJ whole genome shotgun (WGS) entry which is preliminary data.</text>
</comment>
<keyword evidence="11" id="KW-1185">Reference proteome</keyword>
<reference evidence="10" key="1">
    <citation type="submission" date="2020-10" db="EMBL/GenBank/DDBJ databases">
        <title>Sequencing the genomes of 1000 actinobacteria strains.</title>
        <authorList>
            <person name="Klenk H.-P."/>
        </authorList>
    </citation>
    <scope>NUCLEOTIDE SEQUENCE</scope>
    <source>
        <strain evidence="10">DSM 46832</strain>
    </source>
</reference>
<evidence type="ECO:0000256" key="6">
    <source>
        <dbReference type="ARBA" id="ARBA00038076"/>
    </source>
</evidence>
<keyword evidence="5 8" id="KW-0472">Membrane</keyword>
<dbReference type="InterPro" id="IPR003838">
    <property type="entry name" value="ABC3_permease_C"/>
</dbReference>
<feature type="transmembrane region" description="Helical" evidence="8">
    <location>
        <begin position="422"/>
        <end position="444"/>
    </location>
</feature>
<keyword evidence="4 8" id="KW-1133">Transmembrane helix</keyword>
<dbReference type="GO" id="GO:0022857">
    <property type="term" value="F:transmembrane transporter activity"/>
    <property type="evidence" value="ECO:0007669"/>
    <property type="project" value="TreeGrafter"/>
</dbReference>
<gene>
    <name evidence="10" type="ORF">H4W31_004130</name>
</gene>
<feature type="transmembrane region" description="Helical" evidence="8">
    <location>
        <begin position="703"/>
        <end position="723"/>
    </location>
</feature>
<feature type="transmembrane region" description="Helical" evidence="8">
    <location>
        <begin position="765"/>
        <end position="786"/>
    </location>
</feature>
<sequence length="827" mass="83755">MIRIARYTLAARWPSFVGSFVALALGVALFAAAGLALLSALEQQGGTPQWYRSPDVVVAGPSIAGTGPDHRRRPSGQTLLPPGERGQVPGTVPDRLGRLPGVERLVTDRAGVARSGAATEGHPWTAAALHPYAFVAGGPPVAADQVVVPDPALQRPGDRITVDTVAGPRRFTVSGVLRTAAPPALYVTEEVATELAYGRIAAVALFATPGTDPEALARDVRAALADQPQLRVLTGADRAGAEPDPEAGLLVATASLLGSMAGLAGFVAAYVVAGTFAFTVTQRRREFALLRAAGATGRQVRRLVLGEAVGTGMAAGLAGCGLGILLAPPLAGWLARVGLAPDGFTVRTGPLPLLVAFGAGLLVAVAGAWLPSRRAGVIRPVEALRTSTVDVPVPGWTRRIAGLACLLGAGAMAPLLRTSEGAAYLLVVAMLLILGGTLLAPVLVPPLVRLLSLGAHGPVGVLARQGALTAARRTAATAAPVLVTVGLAGAALAGTETLSAAQARSVRDHVAAPLVVLPQPGSVLSGQVVGVARAVPGVAAAMPVKQTLGYDRQGDRVRQRGAWYLDGAGAGQALRLPVTAGTLTDLTGDTVAVSDSMAGEHGWRLGDAAMVWLGDGAPVRLRIVAILDDRLGLPAMLLPWSIATAHSGMPVPDAVYLAPRAGADPAAVRRAVTDAVGPLGGTSAGTDDYLSTLDAEFDRLGRLALLAIVGLALVYTALSIANTHYMATAGRVRELGALRLVGATVGQVLRTVAREAALASGIGVVLGLGVLGASLTIVSVALRPVVAAVPVVVPWSAVLLLAGGCVLVALCAGVAPLLPALRRPPGR</sequence>
<comment type="subcellular location">
    <subcellularLocation>
        <location evidence="1">Cell membrane</location>
        <topology evidence="1">Multi-pass membrane protein</topology>
    </subcellularLocation>
</comment>
<dbReference type="RefSeq" id="WP_192768146.1">
    <property type="nucleotide sequence ID" value="NZ_JADBEB010000001.1"/>
</dbReference>
<evidence type="ECO:0000256" key="1">
    <source>
        <dbReference type="ARBA" id="ARBA00004651"/>
    </source>
</evidence>
<dbReference type="PANTHER" id="PTHR30572:SF4">
    <property type="entry name" value="ABC TRANSPORTER PERMEASE YTRF"/>
    <property type="match status" value="1"/>
</dbReference>
<comment type="similarity">
    <text evidence="6">Belongs to the ABC-4 integral membrane protein family.</text>
</comment>
<dbReference type="Pfam" id="PF02687">
    <property type="entry name" value="FtsX"/>
    <property type="match status" value="2"/>
</dbReference>